<accession>A0ABR3VQ44</accession>
<dbReference type="InterPro" id="IPR018608">
    <property type="entry name" value="Gti1/Pac2"/>
</dbReference>
<dbReference type="Proteomes" id="UP001583172">
    <property type="component" value="Unassembled WGS sequence"/>
</dbReference>
<reference evidence="2 3" key="1">
    <citation type="journal article" date="2024" name="Commun. Biol.">
        <title>Comparative genomic analysis of thermophilic fungi reveals convergent evolutionary adaptations and gene losses.</title>
        <authorList>
            <person name="Steindorff A.S."/>
            <person name="Aguilar-Pontes M.V."/>
            <person name="Robinson A.J."/>
            <person name="Andreopoulos B."/>
            <person name="LaButti K."/>
            <person name="Kuo A."/>
            <person name="Mondo S."/>
            <person name="Riley R."/>
            <person name="Otillar R."/>
            <person name="Haridas S."/>
            <person name="Lipzen A."/>
            <person name="Grimwood J."/>
            <person name="Schmutz J."/>
            <person name="Clum A."/>
            <person name="Reid I.D."/>
            <person name="Moisan M.C."/>
            <person name="Butler G."/>
            <person name="Nguyen T.T.M."/>
            <person name="Dewar K."/>
            <person name="Conant G."/>
            <person name="Drula E."/>
            <person name="Henrissat B."/>
            <person name="Hansel C."/>
            <person name="Singer S."/>
            <person name="Hutchinson M.I."/>
            <person name="de Vries R.P."/>
            <person name="Natvig D.O."/>
            <person name="Powell A.J."/>
            <person name="Tsang A."/>
            <person name="Grigoriev I.V."/>
        </authorList>
    </citation>
    <scope>NUCLEOTIDE SEQUENCE [LARGE SCALE GENOMIC DNA]</scope>
    <source>
        <strain evidence="2 3">CBS 620.91</strain>
    </source>
</reference>
<comment type="similarity">
    <text evidence="1">Belongs to the MIT1/WOR1 family.</text>
</comment>
<evidence type="ECO:0000313" key="3">
    <source>
        <dbReference type="Proteomes" id="UP001583172"/>
    </source>
</evidence>
<keyword evidence="3" id="KW-1185">Reference proteome</keyword>
<dbReference type="PANTHER" id="PTHR28027:SF2">
    <property type="entry name" value="TRANSCRIPTIONAL REGULATOR MIT1"/>
    <property type="match status" value="1"/>
</dbReference>
<gene>
    <name evidence="2" type="ORF">VTJ49DRAFT_5786</name>
</gene>
<evidence type="ECO:0000256" key="1">
    <source>
        <dbReference type="ARBA" id="ARBA00008359"/>
    </source>
</evidence>
<organism evidence="2 3">
    <name type="scientific">Humicola insolens</name>
    <name type="common">Soft-rot fungus</name>
    <dbReference type="NCBI Taxonomy" id="85995"/>
    <lineage>
        <taxon>Eukaryota</taxon>
        <taxon>Fungi</taxon>
        <taxon>Dikarya</taxon>
        <taxon>Ascomycota</taxon>
        <taxon>Pezizomycotina</taxon>
        <taxon>Sordariomycetes</taxon>
        <taxon>Sordariomycetidae</taxon>
        <taxon>Sordariales</taxon>
        <taxon>Chaetomiaceae</taxon>
        <taxon>Mycothermus</taxon>
    </lineage>
</organism>
<sequence length="223" mass="24940">MNVQPSFRGFIATTFDAALLIQAAINNSIRLHTQYPGTHILRDAVESGDIYVYLYGAPGADSIDRWRDGLSWTPRRSLKNGFNVYRQVTNDPNKKISADDAEFEELFVDMYYPYLGPTTGCAKAKANGLVKKTITFIVNGNKYGIAAYYDVDEAIDNLLLRPRHTPTWINIAPPLMLMDFWQQDILAATNAGKALTVDNDNGIGATADHNTWKAVNRVLFYIV</sequence>
<name>A0ABR3VQ44_HUMIN</name>
<protein>
    <submittedName>
        <fullName evidence="2">Uncharacterized protein</fullName>
    </submittedName>
</protein>
<evidence type="ECO:0000313" key="2">
    <source>
        <dbReference type="EMBL" id="KAL1844035.1"/>
    </source>
</evidence>
<proteinExistence type="inferred from homology"/>
<dbReference type="EMBL" id="JAZGSY010000005">
    <property type="protein sequence ID" value="KAL1844035.1"/>
    <property type="molecule type" value="Genomic_DNA"/>
</dbReference>
<dbReference type="PANTHER" id="PTHR28027">
    <property type="entry name" value="TRANSCRIPTIONAL REGULATOR MIT1"/>
    <property type="match status" value="1"/>
</dbReference>
<comment type="caution">
    <text evidence="2">The sequence shown here is derived from an EMBL/GenBank/DDBJ whole genome shotgun (WGS) entry which is preliminary data.</text>
</comment>
<dbReference type="Pfam" id="PF09729">
    <property type="entry name" value="Gti1_Pac2"/>
    <property type="match status" value="1"/>
</dbReference>